<keyword evidence="7" id="KW-1185">Reference proteome</keyword>
<dbReference type="Gene3D" id="3.40.710.10">
    <property type="entry name" value="DD-peptidase/beta-lactamase superfamily"/>
    <property type="match status" value="1"/>
</dbReference>
<comment type="caution">
    <text evidence="6">The sequence shown here is derived from an EMBL/GenBank/DDBJ whole genome shotgun (WGS) entry which is preliminary data.</text>
</comment>
<dbReference type="InterPro" id="IPR001460">
    <property type="entry name" value="PCN-bd_Tpept"/>
</dbReference>
<keyword evidence="2" id="KW-0378">Hydrolase</keyword>
<feature type="domain" description="Penicillin-binding protein transpeptidase" evidence="4">
    <location>
        <begin position="245"/>
        <end position="541"/>
    </location>
</feature>
<gene>
    <name evidence="6" type="ORF">HFQ13_05900</name>
</gene>
<evidence type="ECO:0000313" key="6">
    <source>
        <dbReference type="EMBL" id="MBU2787736.1"/>
    </source>
</evidence>
<reference evidence="6" key="1">
    <citation type="journal article" date="2021" name="ISME J.">
        <title>Genomic evolution of the class Acidithiobacillia: deep-branching Proteobacteria living in extreme acidic conditions.</title>
        <authorList>
            <person name="Moya-Beltran A."/>
            <person name="Beard S."/>
            <person name="Rojas-Villalobos C."/>
            <person name="Issotta F."/>
            <person name="Gallardo Y."/>
            <person name="Ulloa R."/>
            <person name="Giaveno A."/>
            <person name="Degli Esposti M."/>
            <person name="Johnson D.B."/>
            <person name="Quatrini R."/>
        </authorList>
    </citation>
    <scope>NUCLEOTIDE SEQUENCE</scope>
    <source>
        <strain evidence="6">VAN18-1</strain>
    </source>
</reference>
<dbReference type="SUPFAM" id="SSF56601">
    <property type="entry name" value="beta-lactamase/transpeptidase-like"/>
    <property type="match status" value="1"/>
</dbReference>
<dbReference type="PANTHER" id="PTHR30627:SF1">
    <property type="entry name" value="PEPTIDOGLYCAN D,D-TRANSPEPTIDASE FTSI"/>
    <property type="match status" value="1"/>
</dbReference>
<evidence type="ECO:0000256" key="2">
    <source>
        <dbReference type="ARBA" id="ARBA00022645"/>
    </source>
</evidence>
<dbReference type="EMBL" id="JAAXYO010000066">
    <property type="protein sequence ID" value="MBU2787736.1"/>
    <property type="molecule type" value="Genomic_DNA"/>
</dbReference>
<dbReference type="Pfam" id="PF03717">
    <property type="entry name" value="PBP_dimer"/>
    <property type="match status" value="1"/>
</dbReference>
<evidence type="ECO:0000259" key="4">
    <source>
        <dbReference type="Pfam" id="PF00905"/>
    </source>
</evidence>
<dbReference type="GO" id="GO:0005886">
    <property type="term" value="C:plasma membrane"/>
    <property type="evidence" value="ECO:0007669"/>
    <property type="project" value="TreeGrafter"/>
</dbReference>
<dbReference type="GO" id="GO:0008658">
    <property type="term" value="F:penicillin binding"/>
    <property type="evidence" value="ECO:0007669"/>
    <property type="project" value="InterPro"/>
</dbReference>
<dbReference type="Gene3D" id="3.90.1310.10">
    <property type="entry name" value="Penicillin-binding protein 2a (Domain 2)"/>
    <property type="match status" value="1"/>
</dbReference>
<dbReference type="InterPro" id="IPR012338">
    <property type="entry name" value="Beta-lactam/transpept-like"/>
</dbReference>
<sequence>MNALAQSSLPSWRPRLIFGVLGAGFCAILYQSWQTQVEQSGFLRAQGQQRYQRQLPMPAPARGEIFDRYGQPLALSVPSSTLWVDPKVFAQQQARWPELAKVLGISTAEIGKRLQHSGSAFAYLLRQVDPQLAARALALGIPGLHELQEYRRFYPSGQITGPLLGFTNIEGAGSEGLELAYDHVLRSQAGQREVLRDNHGHLLSSAPENVSHPGQPLTLTIDRRLQYAAYTALAAAVQRFAAHSGSAVLLDAHSGAILAMVNYPASNPNDREHYDPAGATDRAITHTFEPGSVMKPFAVAAALDSGSIQASSRFDVDTNCFRVASYCIQDDARHGTLDIAQILKYSSNIGAAKIALRTPAADLYGLLSRAGFGQSVGLALPGESAGRLPAYQQWGPAAHAAIAYGYGISVNTLQLAAAYAAIANGGVYVQPHLLKGQQGEERRVMAASTAAELRSWLAGVVAPGGTGFLAAIPGYTVAGKTGTAAMANGKGGFHRHQVNTSFVGFAPAQNPRFVMAVTVRDPTQGWRYGGVVAAPIFRSTMSVALRNAGVPPQAGSAQAIRPRSIAEQQRWAEGAGDVQH</sequence>
<evidence type="ECO:0000256" key="3">
    <source>
        <dbReference type="ARBA" id="ARBA00023136"/>
    </source>
</evidence>
<protein>
    <submittedName>
        <fullName evidence="6">Penicillin-binding protein 2</fullName>
    </submittedName>
</protein>
<dbReference type="InterPro" id="IPR050515">
    <property type="entry name" value="Beta-lactam/transpept"/>
</dbReference>
<dbReference type="RefSeq" id="WP_215873044.1">
    <property type="nucleotide sequence ID" value="NZ_JAAXYO010000066.1"/>
</dbReference>
<evidence type="ECO:0000259" key="5">
    <source>
        <dbReference type="Pfam" id="PF03717"/>
    </source>
</evidence>
<keyword evidence="2" id="KW-0121">Carboxypeptidase</keyword>
<dbReference type="PANTHER" id="PTHR30627">
    <property type="entry name" value="PEPTIDOGLYCAN D,D-TRANSPEPTIDASE"/>
    <property type="match status" value="1"/>
</dbReference>
<dbReference type="AlphaFoldDB" id="A0AAE2YPS5"/>
<name>A0AAE2YPS5_9PROT</name>
<dbReference type="Gene3D" id="3.30.450.330">
    <property type="match status" value="1"/>
</dbReference>
<keyword evidence="2" id="KW-0645">Protease</keyword>
<evidence type="ECO:0000313" key="7">
    <source>
        <dbReference type="Proteomes" id="UP001197378"/>
    </source>
</evidence>
<organism evidence="6 7">
    <name type="scientific">Igneacidithiobacillus copahuensis</name>
    <dbReference type="NCBI Taxonomy" id="2724909"/>
    <lineage>
        <taxon>Bacteria</taxon>
        <taxon>Pseudomonadati</taxon>
        <taxon>Pseudomonadota</taxon>
        <taxon>Acidithiobacillia</taxon>
        <taxon>Acidithiobacillales</taxon>
        <taxon>Acidithiobacillaceae</taxon>
        <taxon>Igneacidithiobacillus</taxon>
    </lineage>
</organism>
<dbReference type="SUPFAM" id="SSF56519">
    <property type="entry name" value="Penicillin binding protein dimerisation domain"/>
    <property type="match status" value="1"/>
</dbReference>
<comment type="subcellular location">
    <subcellularLocation>
        <location evidence="1">Membrane</location>
    </subcellularLocation>
</comment>
<dbReference type="Proteomes" id="UP001197378">
    <property type="component" value="Unassembled WGS sequence"/>
</dbReference>
<proteinExistence type="predicted"/>
<feature type="domain" description="Penicillin-binding protein dimerisation" evidence="5">
    <location>
        <begin position="60"/>
        <end position="203"/>
    </location>
</feature>
<dbReference type="Pfam" id="PF00905">
    <property type="entry name" value="Transpeptidase"/>
    <property type="match status" value="1"/>
</dbReference>
<dbReference type="GO" id="GO:0004180">
    <property type="term" value="F:carboxypeptidase activity"/>
    <property type="evidence" value="ECO:0007669"/>
    <property type="project" value="UniProtKB-KW"/>
</dbReference>
<keyword evidence="3" id="KW-0472">Membrane</keyword>
<dbReference type="GO" id="GO:0071555">
    <property type="term" value="P:cell wall organization"/>
    <property type="evidence" value="ECO:0007669"/>
    <property type="project" value="TreeGrafter"/>
</dbReference>
<dbReference type="InterPro" id="IPR036138">
    <property type="entry name" value="PBP_dimer_sf"/>
</dbReference>
<accession>A0AAE2YPS5</accession>
<dbReference type="InterPro" id="IPR005311">
    <property type="entry name" value="PBP_dimer"/>
</dbReference>
<evidence type="ECO:0000256" key="1">
    <source>
        <dbReference type="ARBA" id="ARBA00004370"/>
    </source>
</evidence>